<evidence type="ECO:0000256" key="1">
    <source>
        <dbReference type="SAM" id="Phobius"/>
    </source>
</evidence>
<feature type="transmembrane region" description="Helical" evidence="1">
    <location>
        <begin position="54"/>
        <end position="73"/>
    </location>
</feature>
<protein>
    <submittedName>
        <fullName evidence="2">Uncharacterized protein</fullName>
    </submittedName>
</protein>
<accession>A0ABR8CP87</accession>
<feature type="transmembrane region" description="Helical" evidence="1">
    <location>
        <begin position="156"/>
        <end position="179"/>
    </location>
</feature>
<feature type="transmembrane region" description="Helical" evidence="1">
    <location>
        <begin position="129"/>
        <end position="149"/>
    </location>
</feature>
<feature type="transmembrane region" description="Helical" evidence="1">
    <location>
        <begin position="199"/>
        <end position="216"/>
    </location>
</feature>
<name>A0ABR8CP87_9NOST</name>
<evidence type="ECO:0000313" key="3">
    <source>
        <dbReference type="Proteomes" id="UP000607281"/>
    </source>
</evidence>
<keyword evidence="1" id="KW-0472">Membrane</keyword>
<gene>
    <name evidence="2" type="ORF">H6G18_11965</name>
</gene>
<reference evidence="2 3" key="1">
    <citation type="journal article" date="2020" name="ISME J.">
        <title>Comparative genomics reveals insights into cyanobacterial evolution and habitat adaptation.</title>
        <authorList>
            <person name="Chen M.Y."/>
            <person name="Teng W.K."/>
            <person name="Zhao L."/>
            <person name="Hu C.X."/>
            <person name="Zhou Y.K."/>
            <person name="Han B.P."/>
            <person name="Song L.R."/>
            <person name="Shu W.S."/>
        </authorList>
    </citation>
    <scope>NUCLEOTIDE SEQUENCE [LARGE SCALE GENOMIC DNA]</scope>
    <source>
        <strain evidence="2 3">FACHB-260</strain>
    </source>
</reference>
<feature type="transmembrane region" description="Helical" evidence="1">
    <location>
        <begin position="85"/>
        <end position="101"/>
    </location>
</feature>
<proteinExistence type="predicted"/>
<keyword evidence="3" id="KW-1185">Reference proteome</keyword>
<evidence type="ECO:0000313" key="2">
    <source>
        <dbReference type="EMBL" id="MBD2344859.1"/>
    </source>
</evidence>
<dbReference type="EMBL" id="JACJRF010000017">
    <property type="protein sequence ID" value="MBD2344859.1"/>
    <property type="molecule type" value="Genomic_DNA"/>
</dbReference>
<organism evidence="2 3">
    <name type="scientific">Anabaena subtropica FACHB-260</name>
    <dbReference type="NCBI Taxonomy" id="2692884"/>
    <lineage>
        <taxon>Bacteria</taxon>
        <taxon>Bacillati</taxon>
        <taxon>Cyanobacteriota</taxon>
        <taxon>Cyanophyceae</taxon>
        <taxon>Nostocales</taxon>
        <taxon>Nostocaceae</taxon>
        <taxon>Anabaena</taxon>
    </lineage>
</organism>
<sequence>MDFKISPNQITRLLVFITLGIGLASLSGQFYAYFVNGEQFSGVVRMFDLDEERNIPTLFTGFILIFCSILLELVALAKQKERNRYVPYWHGLAIIFMYLSFDELLEIHEKVNGILNQTAQSAPGQNWDILNISLALVFALIYFKFLLHLPKKIKTLFVLAFAFFVIGGVVIEFLGVYYFPNIYNQKLFIAEVITTIEECLEIIGLTIFIHGILLYIKSFVTDIHINIVGTERKRFQQ</sequence>
<keyword evidence="1" id="KW-1133">Transmembrane helix</keyword>
<comment type="caution">
    <text evidence="2">The sequence shown here is derived from an EMBL/GenBank/DDBJ whole genome shotgun (WGS) entry which is preliminary data.</text>
</comment>
<keyword evidence="1" id="KW-0812">Transmembrane</keyword>
<feature type="transmembrane region" description="Helical" evidence="1">
    <location>
        <begin position="12"/>
        <end position="34"/>
    </location>
</feature>
<dbReference type="Proteomes" id="UP000607281">
    <property type="component" value="Unassembled WGS sequence"/>
</dbReference>